<evidence type="ECO:0000313" key="2">
    <source>
        <dbReference type="Proteomes" id="UP001059672"/>
    </source>
</evidence>
<accession>A0ABY5H1B0</accession>
<organism evidence="1 2">
    <name type="scientific">Pseudomonas benzenivorans</name>
    <dbReference type="NCBI Taxonomy" id="556533"/>
    <lineage>
        <taxon>Bacteria</taxon>
        <taxon>Pseudomonadati</taxon>
        <taxon>Pseudomonadota</taxon>
        <taxon>Gammaproteobacteria</taxon>
        <taxon>Pseudomonadales</taxon>
        <taxon>Pseudomonadaceae</taxon>
        <taxon>Pseudomonas</taxon>
    </lineage>
</organism>
<proteinExistence type="predicted"/>
<reference evidence="1" key="1">
    <citation type="submission" date="2021-04" db="EMBL/GenBank/DDBJ databases">
        <title>Oceanospirillales bacteria with DddD are important DMSP degraders in coastal seawater.</title>
        <authorList>
            <person name="Liu J."/>
        </authorList>
    </citation>
    <scope>NUCLEOTIDE SEQUENCE</scope>
    <source>
        <strain evidence="1">D13-4</strain>
    </source>
</reference>
<keyword evidence="2" id="KW-1185">Reference proteome</keyword>
<dbReference type="Proteomes" id="UP001059672">
    <property type="component" value="Chromosome"/>
</dbReference>
<gene>
    <name evidence="1" type="ORF">KDW96_11410</name>
</gene>
<name>A0ABY5H1B0_9PSED</name>
<protein>
    <submittedName>
        <fullName evidence="1">Type VI secretion protein</fullName>
    </submittedName>
</protein>
<sequence length="44" mass="5002">MRYIKYLFCLVALSLHLTGCSGNYKYSDDAYRPLGDPQAETRGN</sequence>
<evidence type="ECO:0000313" key="1">
    <source>
        <dbReference type="EMBL" id="UTW05799.1"/>
    </source>
</evidence>
<dbReference type="EMBL" id="CP073346">
    <property type="protein sequence ID" value="UTW05799.1"/>
    <property type="molecule type" value="Genomic_DNA"/>
</dbReference>